<keyword evidence="3" id="KW-0804">Transcription</keyword>
<dbReference type="Pfam" id="PF13377">
    <property type="entry name" value="Peripla_BP_3"/>
    <property type="match status" value="1"/>
</dbReference>
<dbReference type="Gene3D" id="1.10.260.40">
    <property type="entry name" value="lambda repressor-like DNA-binding domains"/>
    <property type="match status" value="1"/>
</dbReference>
<evidence type="ECO:0000256" key="1">
    <source>
        <dbReference type="ARBA" id="ARBA00023015"/>
    </source>
</evidence>
<dbReference type="Proteomes" id="UP000198688">
    <property type="component" value="Chromosome I"/>
</dbReference>
<protein>
    <submittedName>
        <fullName evidence="5">DNA-binding transcriptional regulator, LacI/PurR family</fullName>
    </submittedName>
</protein>
<dbReference type="Pfam" id="PF00356">
    <property type="entry name" value="LacI"/>
    <property type="match status" value="1"/>
</dbReference>
<dbReference type="SUPFAM" id="SSF53822">
    <property type="entry name" value="Periplasmic binding protein-like I"/>
    <property type="match status" value="1"/>
</dbReference>
<dbReference type="InterPro" id="IPR010982">
    <property type="entry name" value="Lambda_DNA-bd_dom_sf"/>
</dbReference>
<accession>A0A1H1Y0I8</accession>
<evidence type="ECO:0000313" key="5">
    <source>
        <dbReference type="EMBL" id="SDT14931.1"/>
    </source>
</evidence>
<dbReference type="CDD" id="cd06267">
    <property type="entry name" value="PBP1_LacI_sugar_binding-like"/>
    <property type="match status" value="1"/>
</dbReference>
<dbReference type="AlphaFoldDB" id="A0A1H1Y0I8"/>
<evidence type="ECO:0000313" key="6">
    <source>
        <dbReference type="Proteomes" id="UP000198688"/>
    </source>
</evidence>
<dbReference type="PROSITE" id="PS50932">
    <property type="entry name" value="HTH_LACI_2"/>
    <property type="match status" value="1"/>
</dbReference>
<name>A0A1H1Y0I8_9ACTN</name>
<gene>
    <name evidence="5" type="ORF">SAMN04489716_2658</name>
</gene>
<dbReference type="PANTHER" id="PTHR30146">
    <property type="entry name" value="LACI-RELATED TRANSCRIPTIONAL REPRESSOR"/>
    <property type="match status" value="1"/>
</dbReference>
<dbReference type="SMART" id="SM00354">
    <property type="entry name" value="HTH_LACI"/>
    <property type="match status" value="1"/>
</dbReference>
<dbReference type="Gene3D" id="3.40.50.2300">
    <property type="match status" value="2"/>
</dbReference>
<proteinExistence type="predicted"/>
<organism evidence="5 6">
    <name type="scientific">Actinoplanes derwentensis</name>
    <dbReference type="NCBI Taxonomy" id="113562"/>
    <lineage>
        <taxon>Bacteria</taxon>
        <taxon>Bacillati</taxon>
        <taxon>Actinomycetota</taxon>
        <taxon>Actinomycetes</taxon>
        <taxon>Micromonosporales</taxon>
        <taxon>Micromonosporaceae</taxon>
        <taxon>Actinoplanes</taxon>
    </lineage>
</organism>
<dbReference type="GO" id="GO:0003700">
    <property type="term" value="F:DNA-binding transcription factor activity"/>
    <property type="evidence" value="ECO:0007669"/>
    <property type="project" value="TreeGrafter"/>
</dbReference>
<keyword evidence="1" id="KW-0805">Transcription regulation</keyword>
<dbReference type="PANTHER" id="PTHR30146:SF109">
    <property type="entry name" value="HTH-TYPE TRANSCRIPTIONAL REGULATOR GALS"/>
    <property type="match status" value="1"/>
</dbReference>
<keyword evidence="6" id="KW-1185">Reference proteome</keyword>
<evidence type="ECO:0000256" key="2">
    <source>
        <dbReference type="ARBA" id="ARBA00023125"/>
    </source>
</evidence>
<dbReference type="CDD" id="cd01392">
    <property type="entry name" value="HTH_LacI"/>
    <property type="match status" value="1"/>
</dbReference>
<dbReference type="InterPro" id="IPR046335">
    <property type="entry name" value="LacI/GalR-like_sensor"/>
</dbReference>
<dbReference type="PROSITE" id="PS00356">
    <property type="entry name" value="HTH_LACI_1"/>
    <property type="match status" value="1"/>
</dbReference>
<evidence type="ECO:0000256" key="3">
    <source>
        <dbReference type="ARBA" id="ARBA00023163"/>
    </source>
</evidence>
<dbReference type="RefSeq" id="WP_172890539.1">
    <property type="nucleotide sequence ID" value="NZ_BOMJ01000092.1"/>
</dbReference>
<sequence>MASVAPRRQPTLDEVAARAGVSRSAASRVINQAPHVSRATREAVERAVKELGYRPNRTARALATRQTGIIALALSHDDPALFADPFFAQVIVGVSAALEDTDLHLLLCLASSGRGRSRLTSLLQTRGVDGIMLMALHGDDPLTRIVEQAGLPTVHGGRPLHTEPRWFVDSDNLGGARLATEHLIGLGRTRVVSITGQMSTQVGAARHRGYREAMVMAGLVPHGTVESDFTESGGAAAMRTLLDRHPDLDAVFAASDNMAAGALRVLSETGRSVPGDVAVVGFDDLDVAERTGPPLTTVHQPIQALGREMARMLLGLIAGQEPTSIILPTRLVRRGSA</sequence>
<dbReference type="STRING" id="113562.SAMN04489716_2658"/>
<dbReference type="InterPro" id="IPR028082">
    <property type="entry name" value="Peripla_BP_I"/>
</dbReference>
<evidence type="ECO:0000259" key="4">
    <source>
        <dbReference type="PROSITE" id="PS50932"/>
    </source>
</evidence>
<dbReference type="InterPro" id="IPR000843">
    <property type="entry name" value="HTH_LacI"/>
</dbReference>
<dbReference type="GO" id="GO:0000976">
    <property type="term" value="F:transcription cis-regulatory region binding"/>
    <property type="evidence" value="ECO:0007669"/>
    <property type="project" value="TreeGrafter"/>
</dbReference>
<reference evidence="5 6" key="1">
    <citation type="submission" date="2016-10" db="EMBL/GenBank/DDBJ databases">
        <authorList>
            <person name="de Groot N.N."/>
        </authorList>
    </citation>
    <scope>NUCLEOTIDE SEQUENCE [LARGE SCALE GENOMIC DNA]</scope>
    <source>
        <strain evidence="5 6">DSM 43941</strain>
    </source>
</reference>
<feature type="domain" description="HTH lacI-type" evidence="4">
    <location>
        <begin position="10"/>
        <end position="64"/>
    </location>
</feature>
<dbReference type="SUPFAM" id="SSF47413">
    <property type="entry name" value="lambda repressor-like DNA-binding domains"/>
    <property type="match status" value="1"/>
</dbReference>
<dbReference type="EMBL" id="LT629758">
    <property type="protein sequence ID" value="SDT14931.1"/>
    <property type="molecule type" value="Genomic_DNA"/>
</dbReference>
<keyword evidence="2 5" id="KW-0238">DNA-binding</keyword>